<feature type="region of interest" description="Disordered" evidence="1">
    <location>
        <begin position="37"/>
        <end position="74"/>
    </location>
</feature>
<keyword evidence="3" id="KW-1185">Reference proteome</keyword>
<organism evidence="2 3">
    <name type="scientific">Zymoseptoria tritici (strain ST99CH_3D7)</name>
    <dbReference type="NCBI Taxonomy" id="1276538"/>
    <lineage>
        <taxon>Eukaryota</taxon>
        <taxon>Fungi</taxon>
        <taxon>Dikarya</taxon>
        <taxon>Ascomycota</taxon>
        <taxon>Pezizomycotina</taxon>
        <taxon>Dothideomycetes</taxon>
        <taxon>Dothideomycetidae</taxon>
        <taxon>Mycosphaerellales</taxon>
        <taxon>Mycosphaerellaceae</taxon>
        <taxon>Zymoseptoria</taxon>
    </lineage>
</organism>
<dbReference type="AlphaFoldDB" id="A0A1X7RTT3"/>
<evidence type="ECO:0000313" key="3">
    <source>
        <dbReference type="Proteomes" id="UP000215127"/>
    </source>
</evidence>
<evidence type="ECO:0000256" key="1">
    <source>
        <dbReference type="SAM" id="MobiDB-lite"/>
    </source>
</evidence>
<evidence type="ECO:0000313" key="2">
    <source>
        <dbReference type="EMBL" id="SMQ50377.1"/>
    </source>
</evidence>
<name>A0A1X7RTT3_ZYMT9</name>
<protein>
    <recommendedName>
        <fullName evidence="4">F-box domain-containing protein</fullName>
    </recommendedName>
</protein>
<feature type="compositionally biased region" description="Basic and acidic residues" evidence="1">
    <location>
        <begin position="58"/>
        <end position="74"/>
    </location>
</feature>
<dbReference type="Proteomes" id="UP000215127">
    <property type="component" value="Chromosome 4"/>
</dbReference>
<accession>A0A1X7RTT3</accession>
<sequence>MPWSQLVAAARSCYRNLIPSVPDATVLDAPDSLVQVASPAPKPSRPAVKRKRSSFASERSKDRDKLARNRSRSHDKYLARQAQLHMEFILKNGTSRLPKLPLPDPANQPFRLLDLPDELWSKIGKMVIDDIPSLHVALPPPRSYFTTGSLVSALLPNIDYNVESFYYYHHERIDNSTYFIDKLSAPEFKTPAVLQTCSALRNELRLYYYSSNKIGVTMGPRDGYNTPDDRHVGNYLRAIGADARRQLGAFEVIGVPLRRGIASRCIEENLFGRGDLFEHEGSYRNKVIRFTVETDRKPCTDDHGGAGDCGYDTIRWKLRFN</sequence>
<proteinExistence type="predicted"/>
<evidence type="ECO:0008006" key="4">
    <source>
        <dbReference type="Google" id="ProtNLM"/>
    </source>
</evidence>
<dbReference type="EMBL" id="LT853695">
    <property type="protein sequence ID" value="SMQ50377.1"/>
    <property type="molecule type" value="Genomic_DNA"/>
</dbReference>
<gene>
    <name evidence="2" type="ORF">ZT3D7_G5530</name>
</gene>
<reference evidence="2 3" key="1">
    <citation type="submission" date="2016-06" db="EMBL/GenBank/DDBJ databases">
        <authorList>
            <person name="Kjaerup R.B."/>
            <person name="Dalgaard T.S."/>
            <person name="Juul-Madsen H.R."/>
        </authorList>
    </citation>
    <scope>NUCLEOTIDE SEQUENCE [LARGE SCALE GENOMIC DNA]</scope>
</reference>